<protein>
    <recommendedName>
        <fullName evidence="9">Hemopexin</fullName>
    </recommendedName>
</protein>
<evidence type="ECO:0000256" key="3">
    <source>
        <dbReference type="ARBA" id="ARBA00022729"/>
    </source>
</evidence>
<dbReference type="CDD" id="cd00094">
    <property type="entry name" value="HX"/>
    <property type="match status" value="1"/>
</dbReference>
<evidence type="ECO:0008006" key="9">
    <source>
        <dbReference type="Google" id="ProtNLM"/>
    </source>
</evidence>
<dbReference type="InterPro" id="IPR051298">
    <property type="entry name" value="Heme_transport/Cell_adhesion"/>
</dbReference>
<reference evidence="7" key="3">
    <citation type="submission" date="2025-09" db="UniProtKB">
        <authorList>
            <consortium name="Ensembl"/>
        </authorList>
    </citation>
    <scope>IDENTIFICATION</scope>
</reference>
<dbReference type="Proteomes" id="UP000314982">
    <property type="component" value="Unassembled WGS sequence"/>
</dbReference>
<accession>A0A4W5KIL5</accession>
<reference evidence="8" key="1">
    <citation type="submission" date="2018-06" db="EMBL/GenBank/DDBJ databases">
        <title>Genome assembly of Danube salmon.</title>
        <authorList>
            <person name="Macqueen D.J."/>
            <person name="Gundappa M.K."/>
        </authorList>
    </citation>
    <scope>NUCLEOTIDE SEQUENCE [LARGE SCALE GENOMIC DNA]</scope>
</reference>
<dbReference type="Gene3D" id="2.110.10.10">
    <property type="entry name" value="Hemopexin-like domain"/>
    <property type="match status" value="2"/>
</dbReference>
<evidence type="ECO:0000256" key="6">
    <source>
        <dbReference type="PROSITE-ProRule" id="PRU01011"/>
    </source>
</evidence>
<keyword evidence="8" id="KW-1185">Reference proteome</keyword>
<dbReference type="InterPro" id="IPR036375">
    <property type="entry name" value="Hemopexin-like_dom_sf"/>
</dbReference>
<evidence type="ECO:0000313" key="8">
    <source>
        <dbReference type="Proteomes" id="UP000314982"/>
    </source>
</evidence>
<keyword evidence="5" id="KW-0325">Glycoprotein</keyword>
<evidence type="ECO:0000256" key="2">
    <source>
        <dbReference type="ARBA" id="ARBA00022525"/>
    </source>
</evidence>
<dbReference type="SMART" id="SM00120">
    <property type="entry name" value="HX"/>
    <property type="match status" value="4"/>
</dbReference>
<evidence type="ECO:0000256" key="5">
    <source>
        <dbReference type="ARBA" id="ARBA00023180"/>
    </source>
</evidence>
<organism evidence="7 8">
    <name type="scientific">Hucho hucho</name>
    <name type="common">huchen</name>
    <dbReference type="NCBI Taxonomy" id="62062"/>
    <lineage>
        <taxon>Eukaryota</taxon>
        <taxon>Metazoa</taxon>
        <taxon>Chordata</taxon>
        <taxon>Craniata</taxon>
        <taxon>Vertebrata</taxon>
        <taxon>Euteleostomi</taxon>
        <taxon>Actinopterygii</taxon>
        <taxon>Neopterygii</taxon>
        <taxon>Teleostei</taxon>
        <taxon>Protacanthopterygii</taxon>
        <taxon>Salmoniformes</taxon>
        <taxon>Salmonidae</taxon>
        <taxon>Salmoninae</taxon>
        <taxon>Hucho</taxon>
    </lineage>
</organism>
<reference evidence="7" key="2">
    <citation type="submission" date="2025-08" db="UniProtKB">
        <authorList>
            <consortium name="Ensembl"/>
        </authorList>
    </citation>
    <scope>IDENTIFICATION</scope>
</reference>
<comment type="subcellular location">
    <subcellularLocation>
        <location evidence="1">Secreted</location>
    </subcellularLocation>
</comment>
<feature type="repeat" description="Hemopexin" evidence="6">
    <location>
        <begin position="80"/>
        <end position="133"/>
    </location>
</feature>
<proteinExistence type="predicted"/>
<dbReference type="GeneTree" id="ENSGT00940000166972"/>
<evidence type="ECO:0000256" key="1">
    <source>
        <dbReference type="ARBA" id="ARBA00004613"/>
    </source>
</evidence>
<evidence type="ECO:0000256" key="4">
    <source>
        <dbReference type="ARBA" id="ARBA00022737"/>
    </source>
</evidence>
<keyword evidence="3" id="KW-0732">Signal</keyword>
<dbReference type="PANTHER" id="PTHR22917:SF9">
    <property type="entry name" value="HEMOPEXIN"/>
    <property type="match status" value="1"/>
</dbReference>
<feature type="repeat" description="Hemopexin" evidence="6">
    <location>
        <begin position="180"/>
        <end position="225"/>
    </location>
</feature>
<keyword evidence="4" id="KW-0677">Repeat</keyword>
<dbReference type="Ensembl" id="ENSHHUT00000011962.1">
    <property type="protein sequence ID" value="ENSHHUP00000011599.1"/>
    <property type="gene ID" value="ENSHHUG00000006888.1"/>
</dbReference>
<evidence type="ECO:0000313" key="7">
    <source>
        <dbReference type="Ensembl" id="ENSHHUP00000011599.1"/>
    </source>
</evidence>
<feature type="repeat" description="Hemopexin" evidence="6">
    <location>
        <begin position="134"/>
        <end position="179"/>
    </location>
</feature>
<dbReference type="PANTHER" id="PTHR22917">
    <property type="entry name" value="HEMOPEXIN DOMAIN-CONTAINING PROTEIN"/>
    <property type="match status" value="1"/>
</dbReference>
<dbReference type="Pfam" id="PF00045">
    <property type="entry name" value="Hemopexin"/>
    <property type="match status" value="1"/>
</dbReference>
<sequence length="419" mass="47803">THLTHMVMGFKNKRRHLYPSGPDHHGAQMDRCEEIEFDAITPDAKRITYFFKGDHMWAGFHGPSELINGSYKELDEHHHLGHIDAAFCLHQPNDEDHLHTYFFLDNKVFSYHESSHVLVEGFPKDISEEFPGIPDHLDAAVECPKGDCLRDSVVFFKGHDVFHFDTHTKKVKASQWTHLPNCTSALRWLDHYYCFHGHQFTKFHPWSGTVTGKYPKDARDFFMKCPNFSESGGGGERKRERCSHIPLDAMAEDGLEKSFAFRGVYGFVMTLCVCVPVSIHIEEQMFLYESGGQHYRLVVGFPIPLKVALGIEGPLDAAFICGEHSILHVIKGNQMFDIELATTPRGVVMESRLPFPKVDAAVCGPDGIRVFVGADYFQYETPMLLAYSKIMHEPHKTSLEMFGFRICPEDLMTHRLGRD</sequence>
<dbReference type="SUPFAM" id="SSF50923">
    <property type="entry name" value="Hemopexin-like domain"/>
    <property type="match status" value="2"/>
</dbReference>
<dbReference type="GO" id="GO:0005615">
    <property type="term" value="C:extracellular space"/>
    <property type="evidence" value="ECO:0007669"/>
    <property type="project" value="TreeGrafter"/>
</dbReference>
<name>A0A4W5KIL5_9TELE</name>
<dbReference type="InterPro" id="IPR000585">
    <property type="entry name" value="Hemopexin-like_dom"/>
</dbReference>
<keyword evidence="2" id="KW-0964">Secreted</keyword>
<dbReference type="AlphaFoldDB" id="A0A4W5KIL5"/>
<dbReference type="PROSITE" id="PS51642">
    <property type="entry name" value="HEMOPEXIN_2"/>
    <property type="match status" value="3"/>
</dbReference>
<dbReference type="InterPro" id="IPR018487">
    <property type="entry name" value="Hemopexin-like_repeat"/>
</dbReference>